<dbReference type="EMBL" id="SDWS01000014">
    <property type="protein sequence ID" value="RYB88492.1"/>
    <property type="molecule type" value="Genomic_DNA"/>
</dbReference>
<sequence length="244" mass="25538">MSWLGILLIGFAVTDLVHSARKVKVLPQMVGALSVLLLGMLGGMTSGRDVVALSVIAVVVLAWGFAVTWGFGHPAQTAAWLPLALFSLALTGAIICSVLAPPADGLIDRWLDAATFPALETVSADRLLLVLGAFGLQLSTGNVLVRLVLKSTGTINPGKDGGMPPTQLKGGRLLGPLERIFILALAMGGQVTAAAIVVAAKGLLRFPELSSRQEQATVHEMTEYFLLGSFVSWLVALGSYVLLV</sequence>
<name>A0A4V1RJE4_9ACTN</name>
<dbReference type="OrthoDB" id="4715924at2"/>
<evidence type="ECO:0000313" key="2">
    <source>
        <dbReference type="EMBL" id="RYB88492.1"/>
    </source>
</evidence>
<keyword evidence="3" id="KW-1185">Reference proteome</keyword>
<dbReference type="Proteomes" id="UP000291838">
    <property type="component" value="Unassembled WGS sequence"/>
</dbReference>
<dbReference type="AlphaFoldDB" id="A0A4V1RJE4"/>
<proteinExistence type="predicted"/>
<accession>A0A4V1RJE4</accession>
<protein>
    <submittedName>
        <fullName evidence="2">Uncharacterized protein</fullName>
    </submittedName>
</protein>
<feature type="transmembrane region" description="Helical" evidence="1">
    <location>
        <begin position="50"/>
        <end position="72"/>
    </location>
</feature>
<evidence type="ECO:0000313" key="3">
    <source>
        <dbReference type="Proteomes" id="UP000291838"/>
    </source>
</evidence>
<keyword evidence="1" id="KW-0472">Membrane</keyword>
<evidence type="ECO:0000256" key="1">
    <source>
        <dbReference type="SAM" id="Phobius"/>
    </source>
</evidence>
<organism evidence="2 3">
    <name type="scientific">Nocardioides glacieisoli</name>
    <dbReference type="NCBI Taxonomy" id="1168730"/>
    <lineage>
        <taxon>Bacteria</taxon>
        <taxon>Bacillati</taxon>
        <taxon>Actinomycetota</taxon>
        <taxon>Actinomycetes</taxon>
        <taxon>Propionibacteriales</taxon>
        <taxon>Nocardioidaceae</taxon>
        <taxon>Nocardioides</taxon>
    </lineage>
</organism>
<dbReference type="RefSeq" id="WP_129479459.1">
    <property type="nucleotide sequence ID" value="NZ_SDWS01000014.1"/>
</dbReference>
<keyword evidence="1" id="KW-0812">Transmembrane</keyword>
<reference evidence="2 3" key="1">
    <citation type="submission" date="2019-01" db="EMBL/GenBank/DDBJ databases">
        <title>Novel species of Nocardioides.</title>
        <authorList>
            <person name="Liu Q."/>
            <person name="Xin Y.-H."/>
        </authorList>
    </citation>
    <scope>NUCLEOTIDE SEQUENCE [LARGE SCALE GENOMIC DNA]</scope>
    <source>
        <strain evidence="2 3">HLT3-15</strain>
    </source>
</reference>
<keyword evidence="1" id="KW-1133">Transmembrane helix</keyword>
<feature type="transmembrane region" description="Helical" evidence="1">
    <location>
        <begin position="29"/>
        <end position="45"/>
    </location>
</feature>
<feature type="transmembrane region" description="Helical" evidence="1">
    <location>
        <begin position="224"/>
        <end position="243"/>
    </location>
</feature>
<feature type="transmembrane region" description="Helical" evidence="1">
    <location>
        <begin position="127"/>
        <end position="149"/>
    </location>
</feature>
<gene>
    <name evidence="2" type="ORF">EUA06_21085</name>
</gene>
<feature type="transmembrane region" description="Helical" evidence="1">
    <location>
        <begin position="78"/>
        <end position="100"/>
    </location>
</feature>
<feature type="transmembrane region" description="Helical" evidence="1">
    <location>
        <begin position="180"/>
        <end position="204"/>
    </location>
</feature>
<comment type="caution">
    <text evidence="2">The sequence shown here is derived from an EMBL/GenBank/DDBJ whole genome shotgun (WGS) entry which is preliminary data.</text>
</comment>